<evidence type="ECO:0000256" key="2">
    <source>
        <dbReference type="ARBA" id="ARBA00022737"/>
    </source>
</evidence>
<evidence type="ECO:0000259" key="5">
    <source>
        <dbReference type="SMART" id="SM01088"/>
    </source>
</evidence>
<keyword evidence="3" id="KW-1015">Disulfide bond</keyword>
<dbReference type="Pfam" id="PF01484">
    <property type="entry name" value="Col_cuticle_N"/>
    <property type="match status" value="1"/>
</dbReference>
<protein>
    <recommendedName>
        <fullName evidence="5">Nematode cuticle collagen N-terminal domain-containing protein</fullName>
    </recommendedName>
</protein>
<feature type="region of interest" description="Disordered" evidence="4">
    <location>
        <begin position="193"/>
        <end position="289"/>
    </location>
</feature>
<evidence type="ECO:0000313" key="6">
    <source>
        <dbReference type="EMBL" id="PAV59432.1"/>
    </source>
</evidence>
<comment type="caution">
    <text evidence="6">The sequence shown here is derived from an EMBL/GenBank/DDBJ whole genome shotgun (WGS) entry which is preliminary data.</text>
</comment>
<dbReference type="STRING" id="2018661.A0A2A2JD41"/>
<dbReference type="Proteomes" id="UP000218231">
    <property type="component" value="Unassembled WGS sequence"/>
</dbReference>
<proteinExistence type="predicted"/>
<gene>
    <name evidence="6" type="ORF">WR25_13542</name>
</gene>
<evidence type="ECO:0000256" key="4">
    <source>
        <dbReference type="SAM" id="MobiDB-lite"/>
    </source>
</evidence>
<dbReference type="GO" id="GO:0042302">
    <property type="term" value="F:structural constituent of cuticle"/>
    <property type="evidence" value="ECO:0007669"/>
    <property type="project" value="InterPro"/>
</dbReference>
<dbReference type="InterPro" id="IPR002486">
    <property type="entry name" value="Col_cuticle_N"/>
</dbReference>
<dbReference type="SMART" id="SM01088">
    <property type="entry name" value="Col_cuticle_N"/>
    <property type="match status" value="1"/>
</dbReference>
<comment type="subunit">
    <text evidence="1">Collagen polypeptide chains are complexed within the cuticle by disulfide bonds and other types of covalent cross-links.</text>
</comment>
<dbReference type="EMBL" id="LIAE01010526">
    <property type="protein sequence ID" value="PAV59432.1"/>
    <property type="molecule type" value="Genomic_DNA"/>
</dbReference>
<evidence type="ECO:0000256" key="3">
    <source>
        <dbReference type="ARBA" id="ARBA00023157"/>
    </source>
</evidence>
<evidence type="ECO:0000256" key="1">
    <source>
        <dbReference type="ARBA" id="ARBA00011518"/>
    </source>
</evidence>
<feature type="compositionally biased region" description="Low complexity" evidence="4">
    <location>
        <begin position="255"/>
        <end position="268"/>
    </location>
</feature>
<evidence type="ECO:0000313" key="7">
    <source>
        <dbReference type="Proteomes" id="UP000218231"/>
    </source>
</evidence>
<keyword evidence="7" id="KW-1185">Reference proteome</keyword>
<keyword evidence="2" id="KW-0677">Repeat</keyword>
<feature type="domain" description="Nematode cuticle collagen N-terminal" evidence="5">
    <location>
        <begin position="4"/>
        <end position="55"/>
    </location>
</feature>
<sequence>MTSFAGVASGLCGVAILASIIACGYIYNDINSFVDDAERDLGEFKLYANDAWNTMIASMAPQNVRDVRAIFKRHRKRHDSCNCGPAPTGCPPGWTARYGILRLFLRLDFFHFYANFTPFKVTMESQEAPEAQESLASRERELDLMTRSSHASLAHKDQAPMARLEDLIYRDNPDKEAAREHQEDQETMLRTLEAPQTQAKTDNPAAPAPMETPVVQETTGGPGQPGSDSAYCPCPSRSGSAPVVSHPATQPGDYSQGPSAPAAPSAGGYSRRRVAVKRRRLASRRKIRA</sequence>
<accession>A0A2A2JD41</accession>
<dbReference type="AlphaFoldDB" id="A0A2A2JD41"/>
<name>A0A2A2JD41_9BILA</name>
<dbReference type="OrthoDB" id="5876933at2759"/>
<feature type="compositionally biased region" description="Basic residues" evidence="4">
    <location>
        <begin position="270"/>
        <end position="289"/>
    </location>
</feature>
<organism evidence="6 7">
    <name type="scientific">Diploscapter pachys</name>
    <dbReference type="NCBI Taxonomy" id="2018661"/>
    <lineage>
        <taxon>Eukaryota</taxon>
        <taxon>Metazoa</taxon>
        <taxon>Ecdysozoa</taxon>
        <taxon>Nematoda</taxon>
        <taxon>Chromadorea</taxon>
        <taxon>Rhabditida</taxon>
        <taxon>Rhabditina</taxon>
        <taxon>Rhabditomorpha</taxon>
        <taxon>Rhabditoidea</taxon>
        <taxon>Rhabditidae</taxon>
        <taxon>Diploscapter</taxon>
    </lineage>
</organism>
<reference evidence="6 7" key="1">
    <citation type="journal article" date="2017" name="Curr. Biol.">
        <title>Genome architecture and evolution of a unichromosomal asexual nematode.</title>
        <authorList>
            <person name="Fradin H."/>
            <person name="Zegar C."/>
            <person name="Gutwein M."/>
            <person name="Lucas J."/>
            <person name="Kovtun M."/>
            <person name="Corcoran D."/>
            <person name="Baugh L.R."/>
            <person name="Kiontke K."/>
            <person name="Gunsalus K."/>
            <person name="Fitch D.H."/>
            <person name="Piano F."/>
        </authorList>
    </citation>
    <scope>NUCLEOTIDE SEQUENCE [LARGE SCALE GENOMIC DNA]</scope>
    <source>
        <strain evidence="6">PF1309</strain>
    </source>
</reference>